<dbReference type="EMBL" id="BAAANQ010000008">
    <property type="protein sequence ID" value="GAA2059355.1"/>
    <property type="molecule type" value="Genomic_DNA"/>
</dbReference>
<gene>
    <name evidence="3" type="ORF">GCM10009757_40530</name>
</gene>
<organism evidence="3 4">
    <name type="scientific">Streptomyces cheonanensis</name>
    <dbReference type="NCBI Taxonomy" id="312720"/>
    <lineage>
        <taxon>Bacteria</taxon>
        <taxon>Bacillati</taxon>
        <taxon>Actinomycetota</taxon>
        <taxon>Actinomycetes</taxon>
        <taxon>Kitasatosporales</taxon>
        <taxon>Streptomycetaceae</taxon>
        <taxon>Streptomyces</taxon>
    </lineage>
</organism>
<evidence type="ECO:0000313" key="4">
    <source>
        <dbReference type="Proteomes" id="UP001403094"/>
    </source>
</evidence>
<feature type="region of interest" description="Disordered" evidence="1">
    <location>
        <begin position="149"/>
        <end position="180"/>
    </location>
</feature>
<sequence length="180" mass="19149">MDPTGGGLRLASSAIAPLIKKLFHRDGPGAGLTDKPVRITALVSFRGETRTLGERELRKLTRELVARAATAAGPHEAPTPDVQEELTDALTRSLRDLGELDMDDVQAVRLGPQGLAARLTHPGDLSAAAEARYEALLGAVCLSLRTTERDTGAHHRTPPDAPRPPRPWRVVGASAYGSAQ</sequence>
<evidence type="ECO:0000259" key="2">
    <source>
        <dbReference type="Pfam" id="PF22733"/>
    </source>
</evidence>
<dbReference type="Proteomes" id="UP001403094">
    <property type="component" value="Unassembled WGS sequence"/>
</dbReference>
<feature type="domain" description="NACHT N-terminal Helical" evidence="2">
    <location>
        <begin position="7"/>
        <end position="143"/>
    </location>
</feature>
<dbReference type="RefSeq" id="WP_346071289.1">
    <property type="nucleotide sequence ID" value="NZ_BAAANQ010000008.1"/>
</dbReference>
<dbReference type="Pfam" id="PF22733">
    <property type="entry name" value="NNH1"/>
    <property type="match status" value="1"/>
</dbReference>
<keyword evidence="4" id="KW-1185">Reference proteome</keyword>
<evidence type="ECO:0000256" key="1">
    <source>
        <dbReference type="SAM" id="MobiDB-lite"/>
    </source>
</evidence>
<name>A0ABP5GWG4_9ACTN</name>
<evidence type="ECO:0000313" key="3">
    <source>
        <dbReference type="EMBL" id="GAA2059355.1"/>
    </source>
</evidence>
<reference evidence="4" key="1">
    <citation type="journal article" date="2019" name="Int. J. Syst. Evol. Microbiol.">
        <title>The Global Catalogue of Microorganisms (GCM) 10K type strain sequencing project: providing services to taxonomists for standard genome sequencing and annotation.</title>
        <authorList>
            <consortium name="The Broad Institute Genomics Platform"/>
            <consortium name="The Broad Institute Genome Sequencing Center for Infectious Disease"/>
            <person name="Wu L."/>
            <person name="Ma J."/>
        </authorList>
    </citation>
    <scope>NUCLEOTIDE SEQUENCE [LARGE SCALE GENOMIC DNA]</scope>
    <source>
        <strain evidence="4">JCM 14549</strain>
    </source>
</reference>
<accession>A0ABP5GWG4</accession>
<dbReference type="InterPro" id="IPR054547">
    <property type="entry name" value="NNH1"/>
</dbReference>
<proteinExistence type="predicted"/>
<comment type="caution">
    <text evidence="3">The sequence shown here is derived from an EMBL/GenBank/DDBJ whole genome shotgun (WGS) entry which is preliminary data.</text>
</comment>
<protein>
    <recommendedName>
        <fullName evidence="2">NACHT N-terminal Helical domain-containing protein</fullName>
    </recommendedName>
</protein>